<dbReference type="GO" id="GO:0009408">
    <property type="term" value="P:response to heat"/>
    <property type="evidence" value="ECO:0007669"/>
    <property type="project" value="InterPro"/>
</dbReference>
<dbReference type="AlphaFoldDB" id="A0A1Q5PMZ5"/>
<dbReference type="GO" id="GO:0005524">
    <property type="term" value="F:ATP binding"/>
    <property type="evidence" value="ECO:0007669"/>
    <property type="project" value="InterPro"/>
</dbReference>
<comment type="function">
    <text evidence="11">Participates actively in the response to hyperosmotic and heat shock by preventing the aggregation of stress-denatured proteins and by disaggregating proteins, also in an autonomous, DnaK-independent fashion. Unfolded proteins bind initially to DnaJ; upon interaction with the DnaJ-bound protein, DnaK hydrolyzes its bound ATP, resulting in the formation of a stable complex. GrpE releases ADP from DnaK; ATP binding to DnaK triggers the release of the substrate protein, thus completing the reaction cycle. Several rounds of ATP-dependent interactions between DnaJ, DnaK and GrpE are required for fully efficient folding. Also involved, together with DnaK and GrpE, in the DNA replication of plasmids through activation of initiation proteins.</text>
</comment>
<dbReference type="InterPro" id="IPR002939">
    <property type="entry name" value="DnaJ_C"/>
</dbReference>
<dbReference type="Pfam" id="PF01556">
    <property type="entry name" value="DnaJ_C"/>
    <property type="match status" value="1"/>
</dbReference>
<evidence type="ECO:0000256" key="7">
    <source>
        <dbReference type="ARBA" id="ARBA00023016"/>
    </source>
</evidence>
<dbReference type="EMBL" id="MQSV01000002">
    <property type="protein sequence ID" value="OKL48897.1"/>
    <property type="molecule type" value="Genomic_DNA"/>
</dbReference>
<dbReference type="Gene3D" id="2.60.260.20">
    <property type="entry name" value="Urease metallochaperone UreE, N-terminal domain"/>
    <property type="match status" value="2"/>
</dbReference>
<dbReference type="PROSITE" id="PS51188">
    <property type="entry name" value="ZF_CR"/>
    <property type="match status" value="1"/>
</dbReference>
<dbReference type="InterPro" id="IPR036869">
    <property type="entry name" value="J_dom_sf"/>
</dbReference>
<feature type="domain" description="J" evidence="14">
    <location>
        <begin position="3"/>
        <end position="66"/>
    </location>
</feature>
<dbReference type="NCBIfam" id="TIGR02349">
    <property type="entry name" value="DnaJ_bact"/>
    <property type="match status" value="1"/>
</dbReference>
<organism evidence="16 17">
    <name type="scientific">Boudabousia liubingyangii</name>
    <dbReference type="NCBI Taxonomy" id="1921764"/>
    <lineage>
        <taxon>Bacteria</taxon>
        <taxon>Bacillati</taxon>
        <taxon>Actinomycetota</taxon>
        <taxon>Actinomycetes</taxon>
        <taxon>Actinomycetales</taxon>
        <taxon>Actinomycetaceae</taxon>
        <taxon>Boudabousia</taxon>
    </lineage>
</organism>
<dbReference type="InterPro" id="IPR012724">
    <property type="entry name" value="DnaJ"/>
</dbReference>
<feature type="binding site" evidence="11">
    <location>
        <position position="153"/>
    </location>
    <ligand>
        <name>Zn(2+)</name>
        <dbReference type="ChEBI" id="CHEBI:29105"/>
        <label>2</label>
    </ligand>
</feature>
<dbReference type="InterPro" id="IPR018253">
    <property type="entry name" value="DnaJ_domain_CS"/>
</dbReference>
<dbReference type="PANTHER" id="PTHR43096">
    <property type="entry name" value="DNAJ HOMOLOG 1, MITOCHONDRIAL-RELATED"/>
    <property type="match status" value="1"/>
</dbReference>
<comment type="caution">
    <text evidence="16">The sequence shown here is derived from an EMBL/GenBank/DDBJ whole genome shotgun (WGS) entry which is preliminary data.</text>
</comment>
<dbReference type="HAMAP" id="MF_01152">
    <property type="entry name" value="DnaJ"/>
    <property type="match status" value="1"/>
</dbReference>
<dbReference type="PRINTS" id="PR00625">
    <property type="entry name" value="JDOMAIN"/>
</dbReference>
<keyword evidence="4 11" id="KW-0677">Repeat</keyword>
<dbReference type="GO" id="GO:0006260">
    <property type="term" value="P:DNA replication"/>
    <property type="evidence" value="ECO:0007669"/>
    <property type="project" value="UniProtKB-KW"/>
</dbReference>
<protein>
    <recommendedName>
        <fullName evidence="10 11">Chaperone protein DnaJ</fullName>
    </recommendedName>
</protein>
<dbReference type="GO" id="GO:0042026">
    <property type="term" value="P:protein refolding"/>
    <property type="evidence" value="ECO:0007669"/>
    <property type="project" value="TreeGrafter"/>
</dbReference>
<dbReference type="OrthoDB" id="9779889at2"/>
<comment type="domain">
    <text evidence="11">The J domain is necessary and sufficient to stimulate DnaK ATPase activity. Zinc center 1 plays an important role in the autonomous, DnaK-independent chaperone activity of DnaJ. Zinc center 2 is essential for interaction with DnaK and for DnaJ activity.</text>
</comment>
<dbReference type="Proteomes" id="UP000186785">
    <property type="component" value="Unassembled WGS sequence"/>
</dbReference>
<evidence type="ECO:0000313" key="16">
    <source>
        <dbReference type="EMBL" id="OKL48897.1"/>
    </source>
</evidence>
<keyword evidence="3 11" id="KW-0479">Metal-binding</keyword>
<evidence type="ECO:0000256" key="12">
    <source>
        <dbReference type="PROSITE-ProRule" id="PRU00546"/>
    </source>
</evidence>
<proteinExistence type="inferred from homology"/>
<evidence type="ECO:0000256" key="11">
    <source>
        <dbReference type="HAMAP-Rule" id="MF_01152"/>
    </source>
</evidence>
<dbReference type="SUPFAM" id="SSF46565">
    <property type="entry name" value="Chaperone J-domain"/>
    <property type="match status" value="1"/>
</dbReference>
<dbReference type="Gene3D" id="2.10.230.10">
    <property type="entry name" value="Heat shock protein DnaJ, cysteine-rich domain"/>
    <property type="match status" value="1"/>
</dbReference>
<dbReference type="FunFam" id="2.10.230.10:FF:000002">
    <property type="entry name" value="Molecular chaperone DnaJ"/>
    <property type="match status" value="1"/>
</dbReference>
<comment type="similarity">
    <text evidence="9 11">Belongs to the DnaJ family.</text>
</comment>
<dbReference type="GO" id="GO:0005737">
    <property type="term" value="C:cytoplasm"/>
    <property type="evidence" value="ECO:0007669"/>
    <property type="project" value="UniProtKB-SubCell"/>
</dbReference>
<dbReference type="PROSITE" id="PS50076">
    <property type="entry name" value="DNAJ_2"/>
    <property type="match status" value="1"/>
</dbReference>
<feature type="binding site" evidence="11">
    <location>
        <position position="193"/>
    </location>
    <ligand>
        <name>Zn(2+)</name>
        <dbReference type="ChEBI" id="CHEBI:29105"/>
        <label>1</label>
    </ligand>
</feature>
<dbReference type="GO" id="GO:0008270">
    <property type="term" value="F:zinc ion binding"/>
    <property type="evidence" value="ECO:0007669"/>
    <property type="project" value="UniProtKB-UniRule"/>
</dbReference>
<feature type="region of interest" description="Disordered" evidence="13">
    <location>
        <begin position="343"/>
        <end position="365"/>
    </location>
</feature>
<dbReference type="InterPro" id="IPR036410">
    <property type="entry name" value="HSP_DnaJ_Cys-rich_dom_sf"/>
</dbReference>
<keyword evidence="7 11" id="KW-0346">Stress response</keyword>
<evidence type="ECO:0000259" key="14">
    <source>
        <dbReference type="PROSITE" id="PS50076"/>
    </source>
</evidence>
<dbReference type="CDD" id="cd10719">
    <property type="entry name" value="DnaJ_zf"/>
    <property type="match status" value="1"/>
</dbReference>
<dbReference type="PANTHER" id="PTHR43096:SF48">
    <property type="entry name" value="CHAPERONE PROTEIN DNAJ"/>
    <property type="match status" value="1"/>
</dbReference>
<keyword evidence="5 11" id="KW-0863">Zinc-finger</keyword>
<dbReference type="InterPro" id="IPR001305">
    <property type="entry name" value="HSP_DnaJ_Cys-rich_dom"/>
</dbReference>
<dbReference type="Gene3D" id="1.10.287.110">
    <property type="entry name" value="DnaJ domain"/>
    <property type="match status" value="1"/>
</dbReference>
<sequence length="365" mass="38973">MADYYEILGVERDASAEEIKRAYRKLARKLHPDVAGPDAEDRFKEVTVAYEILSDPQKRQQYDLGGEGGDFFGGMGFDAADLFSTFFGGTAAQRGPVPRGRRGQDSLATLDVTLEEVTFGAEKEVKINTAIKCSKCEGSCCEPGTSLRTCGTCGGSGSQMRQARTLLGMVQTSVPCSTCAGHGTIIETPCGECAGEGRVRSSRTLKVDVPAGVEHGTRLRLSGQGEAGPGGGPNGDLYIEFHELRHPTLRRRGDDVHTQITVPMTAAALGTVVEIETLDGMKEVNINAGTQPGASIRLSGLGVTHLNRRGRGDLHVLVDVAVPTGLNEEQRELLEKLAEVRGEERKAPAGHPGIFSKLRDKLAGN</sequence>
<dbReference type="RefSeq" id="WP_073708884.1">
    <property type="nucleotide sequence ID" value="NZ_MQSV01000002.1"/>
</dbReference>
<dbReference type="CDD" id="cd06257">
    <property type="entry name" value="DnaJ"/>
    <property type="match status" value="1"/>
</dbReference>
<feature type="zinc finger region" description="CR-type" evidence="12">
    <location>
        <begin position="120"/>
        <end position="202"/>
    </location>
</feature>
<dbReference type="GO" id="GO:0031072">
    <property type="term" value="F:heat shock protein binding"/>
    <property type="evidence" value="ECO:0007669"/>
    <property type="project" value="InterPro"/>
</dbReference>
<feature type="domain" description="CR-type" evidence="15">
    <location>
        <begin position="120"/>
        <end position="202"/>
    </location>
</feature>
<dbReference type="FunFam" id="2.60.260.20:FF:000005">
    <property type="entry name" value="Chaperone protein dnaJ 1, mitochondrial"/>
    <property type="match status" value="1"/>
</dbReference>
<keyword evidence="17" id="KW-1185">Reference proteome</keyword>
<gene>
    <name evidence="11" type="primary">dnaJ</name>
    <name evidence="16" type="ORF">BSR29_03350</name>
</gene>
<dbReference type="NCBIfam" id="NF008035">
    <property type="entry name" value="PRK10767.1"/>
    <property type="match status" value="1"/>
</dbReference>
<dbReference type="Pfam" id="PF00684">
    <property type="entry name" value="DnaJ_CXXCXGXG"/>
    <property type="match status" value="1"/>
</dbReference>
<comment type="cofactor">
    <cofactor evidence="11">
        <name>Zn(2+)</name>
        <dbReference type="ChEBI" id="CHEBI:29105"/>
    </cofactor>
    <text evidence="11">Binds 2 Zn(2+) ions per monomer.</text>
</comment>
<keyword evidence="1 11" id="KW-0963">Cytoplasm</keyword>
<evidence type="ECO:0000256" key="1">
    <source>
        <dbReference type="ARBA" id="ARBA00022490"/>
    </source>
</evidence>
<dbReference type="STRING" id="1921764.BSR28_02925"/>
<feature type="binding site" evidence="11">
    <location>
        <position position="133"/>
    </location>
    <ligand>
        <name>Zn(2+)</name>
        <dbReference type="ChEBI" id="CHEBI:29105"/>
        <label>1</label>
    </ligand>
</feature>
<feature type="binding site" evidence="11">
    <location>
        <position position="176"/>
    </location>
    <ligand>
        <name>Zn(2+)</name>
        <dbReference type="ChEBI" id="CHEBI:29105"/>
        <label>2</label>
    </ligand>
</feature>
<evidence type="ECO:0000313" key="17">
    <source>
        <dbReference type="Proteomes" id="UP000186785"/>
    </source>
</evidence>
<dbReference type="SUPFAM" id="SSF57938">
    <property type="entry name" value="DnaJ/Hsp40 cysteine-rich domain"/>
    <property type="match status" value="1"/>
</dbReference>
<evidence type="ECO:0000256" key="2">
    <source>
        <dbReference type="ARBA" id="ARBA00022705"/>
    </source>
</evidence>
<accession>A0A1Q5PMZ5</accession>
<comment type="caution">
    <text evidence="11">Lacks conserved residue(s) required for the propagation of feature annotation.</text>
</comment>
<keyword evidence="6 11" id="KW-0862">Zinc</keyword>
<evidence type="ECO:0000256" key="9">
    <source>
        <dbReference type="ARBA" id="ARBA00061004"/>
    </source>
</evidence>
<dbReference type="InterPro" id="IPR001623">
    <property type="entry name" value="DnaJ_domain"/>
</dbReference>
<keyword evidence="8 11" id="KW-0143">Chaperone</keyword>
<comment type="subcellular location">
    <subcellularLocation>
        <location evidence="11">Cytoplasm</location>
    </subcellularLocation>
</comment>
<feature type="binding site" evidence="11">
    <location>
        <position position="190"/>
    </location>
    <ligand>
        <name>Zn(2+)</name>
        <dbReference type="ChEBI" id="CHEBI:29105"/>
        <label>1</label>
    </ligand>
</feature>
<reference evidence="16 17" key="1">
    <citation type="submission" date="2016-11" db="EMBL/GenBank/DDBJ databases">
        <title>Actinomyces gypaetusis sp. nov. isolated from the vulture Gypaetus barbatus in Qinghai Tibet Plateau China.</title>
        <authorList>
            <person name="Meng X."/>
        </authorList>
    </citation>
    <scope>NUCLEOTIDE SEQUENCE [LARGE SCALE GENOMIC DNA]</scope>
    <source>
        <strain evidence="16 17">VUL4_2</strain>
    </source>
</reference>
<keyword evidence="2 11" id="KW-0235">DNA replication</keyword>
<comment type="subunit">
    <text evidence="11">Homodimer.</text>
</comment>
<dbReference type="SUPFAM" id="SSF49493">
    <property type="entry name" value="HSP40/DnaJ peptide-binding domain"/>
    <property type="match status" value="2"/>
</dbReference>
<feature type="binding site" evidence="11">
    <location>
        <position position="136"/>
    </location>
    <ligand>
        <name>Zn(2+)</name>
        <dbReference type="ChEBI" id="CHEBI:29105"/>
        <label>1</label>
    </ligand>
</feature>
<dbReference type="PROSITE" id="PS00636">
    <property type="entry name" value="DNAJ_1"/>
    <property type="match status" value="1"/>
</dbReference>
<dbReference type="CDD" id="cd10747">
    <property type="entry name" value="DnaJ_C"/>
    <property type="match status" value="1"/>
</dbReference>
<dbReference type="Pfam" id="PF00226">
    <property type="entry name" value="DnaJ"/>
    <property type="match status" value="1"/>
</dbReference>
<feature type="binding site" evidence="11">
    <location>
        <position position="179"/>
    </location>
    <ligand>
        <name>Zn(2+)</name>
        <dbReference type="ChEBI" id="CHEBI:29105"/>
        <label>2</label>
    </ligand>
</feature>
<dbReference type="GO" id="GO:0051082">
    <property type="term" value="F:unfolded protein binding"/>
    <property type="evidence" value="ECO:0007669"/>
    <property type="project" value="UniProtKB-UniRule"/>
</dbReference>
<dbReference type="SMART" id="SM00271">
    <property type="entry name" value="DnaJ"/>
    <property type="match status" value="1"/>
</dbReference>
<evidence type="ECO:0000256" key="5">
    <source>
        <dbReference type="ARBA" id="ARBA00022771"/>
    </source>
</evidence>
<dbReference type="InterPro" id="IPR008971">
    <property type="entry name" value="HSP40/DnaJ_pept-bd"/>
</dbReference>
<evidence type="ECO:0000259" key="15">
    <source>
        <dbReference type="PROSITE" id="PS51188"/>
    </source>
</evidence>
<evidence type="ECO:0000256" key="8">
    <source>
        <dbReference type="ARBA" id="ARBA00023186"/>
    </source>
</evidence>
<evidence type="ECO:0000256" key="4">
    <source>
        <dbReference type="ARBA" id="ARBA00022737"/>
    </source>
</evidence>
<feature type="binding site" evidence="11">
    <location>
        <position position="150"/>
    </location>
    <ligand>
        <name>Zn(2+)</name>
        <dbReference type="ChEBI" id="CHEBI:29105"/>
        <label>2</label>
    </ligand>
</feature>
<evidence type="ECO:0000256" key="13">
    <source>
        <dbReference type="SAM" id="MobiDB-lite"/>
    </source>
</evidence>
<evidence type="ECO:0000256" key="6">
    <source>
        <dbReference type="ARBA" id="ARBA00022833"/>
    </source>
</evidence>
<evidence type="ECO:0000256" key="10">
    <source>
        <dbReference type="ARBA" id="ARBA00067609"/>
    </source>
</evidence>
<evidence type="ECO:0000256" key="3">
    <source>
        <dbReference type="ARBA" id="ARBA00022723"/>
    </source>
</evidence>
<name>A0A1Q5PMZ5_9ACTO</name>